<dbReference type="EMBL" id="LSRX01000862">
    <property type="protein sequence ID" value="OLP87392.1"/>
    <property type="molecule type" value="Genomic_DNA"/>
</dbReference>
<feature type="compositionally biased region" description="Basic and acidic residues" evidence="1">
    <location>
        <begin position="491"/>
        <end position="501"/>
    </location>
</feature>
<comment type="caution">
    <text evidence="2">The sequence shown here is derived from an EMBL/GenBank/DDBJ whole genome shotgun (WGS) entry which is preliminary data.</text>
</comment>
<feature type="region of interest" description="Disordered" evidence="1">
    <location>
        <begin position="227"/>
        <end position="257"/>
    </location>
</feature>
<protein>
    <submittedName>
        <fullName evidence="2">Uncharacterized protein</fullName>
    </submittedName>
</protein>
<feature type="region of interest" description="Disordered" evidence="1">
    <location>
        <begin position="370"/>
        <end position="517"/>
    </location>
</feature>
<evidence type="ECO:0000313" key="2">
    <source>
        <dbReference type="EMBL" id="OLP87392.1"/>
    </source>
</evidence>
<feature type="region of interest" description="Disordered" evidence="1">
    <location>
        <begin position="594"/>
        <end position="618"/>
    </location>
</feature>
<organism evidence="2 3">
    <name type="scientific">Symbiodinium microadriaticum</name>
    <name type="common">Dinoflagellate</name>
    <name type="synonym">Zooxanthella microadriatica</name>
    <dbReference type="NCBI Taxonomy" id="2951"/>
    <lineage>
        <taxon>Eukaryota</taxon>
        <taxon>Sar</taxon>
        <taxon>Alveolata</taxon>
        <taxon>Dinophyceae</taxon>
        <taxon>Suessiales</taxon>
        <taxon>Symbiodiniaceae</taxon>
        <taxon>Symbiodinium</taxon>
    </lineage>
</organism>
<evidence type="ECO:0000256" key="1">
    <source>
        <dbReference type="SAM" id="MobiDB-lite"/>
    </source>
</evidence>
<feature type="compositionally biased region" description="Low complexity" evidence="1">
    <location>
        <begin position="429"/>
        <end position="439"/>
    </location>
</feature>
<feature type="compositionally biased region" description="Low complexity" evidence="1">
    <location>
        <begin position="399"/>
        <end position="410"/>
    </location>
</feature>
<evidence type="ECO:0000313" key="3">
    <source>
        <dbReference type="Proteomes" id="UP000186817"/>
    </source>
</evidence>
<dbReference type="AlphaFoldDB" id="A0A1Q9CWT4"/>
<keyword evidence="3" id="KW-1185">Reference proteome</keyword>
<reference evidence="2 3" key="1">
    <citation type="submission" date="2016-02" db="EMBL/GenBank/DDBJ databases">
        <title>Genome analysis of coral dinoflagellate symbionts highlights evolutionary adaptations to a symbiotic lifestyle.</title>
        <authorList>
            <person name="Aranda M."/>
            <person name="Li Y."/>
            <person name="Liew Y.J."/>
            <person name="Baumgarten S."/>
            <person name="Simakov O."/>
            <person name="Wilson M."/>
            <person name="Piel J."/>
            <person name="Ashoor H."/>
            <person name="Bougouffa S."/>
            <person name="Bajic V.B."/>
            <person name="Ryu T."/>
            <person name="Ravasi T."/>
            <person name="Bayer T."/>
            <person name="Micklem G."/>
            <person name="Kim H."/>
            <person name="Bhak J."/>
            <person name="Lajeunesse T.C."/>
            <person name="Voolstra C.R."/>
        </authorList>
    </citation>
    <scope>NUCLEOTIDE SEQUENCE [LARGE SCALE GENOMIC DNA]</scope>
    <source>
        <strain evidence="2 3">CCMP2467</strain>
    </source>
</reference>
<gene>
    <name evidence="2" type="ORF">AK812_SmicGene31379</name>
</gene>
<name>A0A1Q9CWT4_SYMMI</name>
<feature type="compositionally biased region" description="Polar residues" evidence="1">
    <location>
        <begin position="446"/>
        <end position="456"/>
    </location>
</feature>
<dbReference type="OrthoDB" id="424700at2759"/>
<sequence length="1095" mass="120956">MFGLWLIGYVILPGSPGWPKHFNGAKFHFGVLCDRQLSFIKKVKPVTGDPDQFCKNGVVLKSAETVDCDAIVCATGYDTRFAALECYKDGKAISVKDCPLYEHAIVPCFPCLISAATAFHHFGPIRGQHSSCFRVMAKELGPRARERALAVAADVARRIQVELTQSAESVELPPMRGKSVQNLRKLYGIGSQTADVALQASCARLSMAGVTLTWQTRKKCVAVASPSMPAAHEPPEPPAKKKCREPRITRSSGGRPRGVEDEVGAAILLANEIRSDLDAGEDTRAQARLATKSVRERFSVGSEVASNVLRLARARLSMAGLQATRVKPRAKILVYRKPVEEATRNPVVNPPKLPEPSERDLQGRLRNRLDNRKAAQASPSKIEIQVISSDEEEEAKQQSASPARATRARPGSLGRHPASPATPGPSAPSGPKRSSSRPSALRKRSTSQAPPTSTRLCSPGVSPEHSSPQPPASPVSVDPLLQSPASKGRPRWRDGVIKVEDESVASTGRRSRSPRQIGNGFARCLSRWLQWGKKLRRIVRQSRSIRAGKRKTLLKHSGCAMKQESIIKQEHVKSEPRVKKRRAKRANSVGAVLDFSTTPNKRGNRKTSRPRPSQTAPSTLCISQVPGWLMRVVLYAGGNAFPVACTHRLAAWSILCDSRQVSSELRALSLSLGHNSCEPADQMLLDEMQRVVQVLSALTPLDGPCQAMTLPRRRLRLDRVPLEASTVTKRVKQEVKEELVCGMRLSSCSSDMRKVAPQILQDGNDEMIPDPEHIRSLEPKAIVAANAVSSEELEESSYLVPKDAKATLCLYRRSSLEYRRSAEAEAELQYEAFKLRYGMGDIDCHDDSHFKPDDSLIVAAPHCLLRLSSISMMLPATMTRGGNDVYGEYGYTGFSFHMRHQWVRIHEEMHERLSQRETKARKVEPFGGSCLRKGVSSVTWWLAPTMGSSTATGCLRHDEEMDRRTEEGGIRIVDPQARPEDEGEPHIYGWSAMILVAIADETATRDSQEILKQHAESITDPKMLLDLVFVCRTRRCYDKRQLRVHFSVHSSLEPVLAALIKCFVNRGAKLKRGLPPKTGGARELQRLLSELEGIE</sequence>
<dbReference type="Proteomes" id="UP000186817">
    <property type="component" value="Unassembled WGS sequence"/>
</dbReference>
<proteinExistence type="predicted"/>
<accession>A0A1Q9CWT4</accession>